<sequence>ANKLLKVKPDRTCASWLACTSYALNSDGSKSCSSVAECNLLDDKNECLNFIVRPEAENIIFDAEKNRNATGYALNGNYYFNNIKEVGLNTSVRYDFEDDIPPLSCIQADSSGNPIIGDTSFCSFDENIIKDSLIRKPGLISYPAKGKSYLKVSPFQAISPHAAGSYIVLPEAGDYYLSYLLNTQNSDTAARVSIENVSNRSIMHDMDQIEQAPNGWERKVHKIKTENDNIHIRIYLSLLATGSSGPIYFDDINIETVLKVADNDYRTRDCRLYPTSSSFNCQEVDNAVVRNGLEGYCLEYDLADSSVCQLWMPIDRIASTQINSNQLGYGGKYPLNYCAEVSSNFIFLEKRMAATVKEENLRRDNDKWLGARTCYYPEDGAYCTANFSTGSTTIYIQQTGGFGSVSSSGDYDANTTTILVYDPETGELIEEKVTVDSTGVQYLEITEREPTDLSGVEEWGACVTNDGRDGIKLDNQCVDHYILDEKVEDVPNRLQTVLENCGSTNYFLLVASDLRQENSGFLSLKRD</sequence>
<proteinExistence type="predicted"/>
<reference evidence="2" key="1">
    <citation type="submission" date="2017-09" db="EMBL/GenBank/DDBJ databases">
        <title>Depth-based differentiation of microbial function through sediment-hosted aquifers and enrichment of novel symbionts in the deep terrestrial subsurface.</title>
        <authorList>
            <person name="Probst A.J."/>
            <person name="Ladd B."/>
            <person name="Jarett J.K."/>
            <person name="Geller-Mcgrath D.E."/>
            <person name="Sieber C.M.K."/>
            <person name="Emerson J.B."/>
            <person name="Anantharaman K."/>
            <person name="Thomas B.C."/>
            <person name="Malmstrom R."/>
            <person name="Stieglmeier M."/>
            <person name="Klingl A."/>
            <person name="Woyke T."/>
            <person name="Ryan C.M."/>
            <person name="Banfield J.F."/>
        </authorList>
    </citation>
    <scope>NUCLEOTIDE SEQUENCE [LARGE SCALE GENOMIC DNA]</scope>
</reference>
<name>A0A2M6P0E4_9BACT</name>
<dbReference type="AlphaFoldDB" id="A0A2M6P0E4"/>
<organism evidence="1 2">
    <name type="scientific">Candidatus Magasanikbacteria bacterium CG10_big_fil_rev_8_21_14_0_10_38_6</name>
    <dbReference type="NCBI Taxonomy" id="1974647"/>
    <lineage>
        <taxon>Bacteria</taxon>
        <taxon>Candidatus Magasanikiibacteriota</taxon>
    </lineage>
</organism>
<dbReference type="Proteomes" id="UP000228528">
    <property type="component" value="Unassembled WGS sequence"/>
</dbReference>
<evidence type="ECO:0000313" key="2">
    <source>
        <dbReference type="Proteomes" id="UP000228528"/>
    </source>
</evidence>
<dbReference type="EMBL" id="PFBW01000179">
    <property type="protein sequence ID" value="PIR77148.1"/>
    <property type="molecule type" value="Genomic_DNA"/>
</dbReference>
<protein>
    <submittedName>
        <fullName evidence="1">Uncharacterized protein</fullName>
    </submittedName>
</protein>
<evidence type="ECO:0000313" key="1">
    <source>
        <dbReference type="EMBL" id="PIR77148.1"/>
    </source>
</evidence>
<comment type="caution">
    <text evidence="1">The sequence shown here is derived from an EMBL/GenBank/DDBJ whole genome shotgun (WGS) entry which is preliminary data.</text>
</comment>
<feature type="non-terminal residue" evidence="1">
    <location>
        <position position="527"/>
    </location>
</feature>
<dbReference type="Gene3D" id="2.60.120.260">
    <property type="entry name" value="Galactose-binding domain-like"/>
    <property type="match status" value="1"/>
</dbReference>
<gene>
    <name evidence="1" type="ORF">COU30_04055</name>
</gene>
<feature type="non-terminal residue" evidence="1">
    <location>
        <position position="1"/>
    </location>
</feature>
<accession>A0A2M6P0E4</accession>